<dbReference type="AlphaFoldDB" id="A0A7W8FTN8"/>
<protein>
    <submittedName>
        <fullName evidence="3">Peroxiredoxin</fullName>
    </submittedName>
</protein>
<dbReference type="OrthoDB" id="25753at2"/>
<dbReference type="Proteomes" id="UP000525923">
    <property type="component" value="Unassembled WGS sequence"/>
</dbReference>
<dbReference type="PROSITE" id="PS51352">
    <property type="entry name" value="THIOREDOXIN_2"/>
    <property type="match status" value="1"/>
</dbReference>
<organism evidence="3 4">
    <name type="scientific">Planococcus koreensis</name>
    <dbReference type="NCBI Taxonomy" id="112331"/>
    <lineage>
        <taxon>Bacteria</taxon>
        <taxon>Bacillati</taxon>
        <taxon>Bacillota</taxon>
        <taxon>Bacilli</taxon>
        <taxon>Bacillales</taxon>
        <taxon>Caryophanaceae</taxon>
        <taxon>Planococcus</taxon>
    </lineage>
</organism>
<accession>A0A7W8FTN8</accession>
<dbReference type="InterPro" id="IPR050553">
    <property type="entry name" value="Thioredoxin_ResA/DsbE_sf"/>
</dbReference>
<dbReference type="GO" id="GO:0016491">
    <property type="term" value="F:oxidoreductase activity"/>
    <property type="evidence" value="ECO:0007669"/>
    <property type="project" value="InterPro"/>
</dbReference>
<comment type="caution">
    <text evidence="3">The sequence shown here is derived from an EMBL/GenBank/DDBJ whole genome shotgun (WGS) entry which is preliminary data.</text>
</comment>
<evidence type="ECO:0000256" key="1">
    <source>
        <dbReference type="ARBA" id="ARBA00023157"/>
    </source>
</evidence>
<keyword evidence="4" id="KW-1185">Reference proteome</keyword>
<evidence type="ECO:0000313" key="4">
    <source>
        <dbReference type="Proteomes" id="UP000525923"/>
    </source>
</evidence>
<dbReference type="InterPro" id="IPR017937">
    <property type="entry name" value="Thioredoxin_CS"/>
</dbReference>
<feature type="domain" description="Thioredoxin" evidence="2">
    <location>
        <begin position="49"/>
        <end position="189"/>
    </location>
</feature>
<dbReference type="InterPro" id="IPR036249">
    <property type="entry name" value="Thioredoxin-like_sf"/>
</dbReference>
<dbReference type="Gene3D" id="3.40.30.10">
    <property type="entry name" value="Glutaredoxin"/>
    <property type="match status" value="1"/>
</dbReference>
<dbReference type="PANTHER" id="PTHR42852:SF1">
    <property type="entry name" value="THIOREDOXIN-LIKE PROTEIN YNEN"/>
    <property type="match status" value="1"/>
</dbReference>
<dbReference type="RefSeq" id="WP_135502817.1">
    <property type="nucleotide sequence ID" value="NZ_JACHHE010000008.1"/>
</dbReference>
<dbReference type="InterPro" id="IPR013766">
    <property type="entry name" value="Thioredoxin_domain"/>
</dbReference>
<dbReference type="GO" id="GO:0016209">
    <property type="term" value="F:antioxidant activity"/>
    <property type="evidence" value="ECO:0007669"/>
    <property type="project" value="InterPro"/>
</dbReference>
<dbReference type="Pfam" id="PF00578">
    <property type="entry name" value="AhpC-TSA"/>
    <property type="match status" value="1"/>
</dbReference>
<sequence>MNKNTLSIAIIVLLLAIAAVNFLGPSFAEEKPAQPVASGAANTADSSAPAEGEAAPDFVLTSLDGEAVRLSDYRGKKVILNFWATWCPPCKAEMPHMQKFYEANKDQGIEVLAVNLTSIDKGEESVQAFVEEFGLTFPIPMDRDGQLGPQYQAVTIPTTYIIDTEGIIQKKVVGPMDEAMMQKLTSSIN</sequence>
<proteinExistence type="predicted"/>
<dbReference type="CDD" id="cd02966">
    <property type="entry name" value="TlpA_like_family"/>
    <property type="match status" value="1"/>
</dbReference>
<dbReference type="InterPro" id="IPR000866">
    <property type="entry name" value="AhpC/TSA"/>
</dbReference>
<evidence type="ECO:0000259" key="2">
    <source>
        <dbReference type="PROSITE" id="PS51352"/>
    </source>
</evidence>
<dbReference type="PANTHER" id="PTHR42852">
    <property type="entry name" value="THIOL:DISULFIDE INTERCHANGE PROTEIN DSBE"/>
    <property type="match status" value="1"/>
</dbReference>
<dbReference type="EMBL" id="JACHHE010000008">
    <property type="protein sequence ID" value="MBB5181253.1"/>
    <property type="molecule type" value="Genomic_DNA"/>
</dbReference>
<dbReference type="PROSITE" id="PS00194">
    <property type="entry name" value="THIOREDOXIN_1"/>
    <property type="match status" value="1"/>
</dbReference>
<evidence type="ECO:0000313" key="3">
    <source>
        <dbReference type="EMBL" id="MBB5181253.1"/>
    </source>
</evidence>
<keyword evidence="1" id="KW-1015">Disulfide bond</keyword>
<reference evidence="3 4" key="1">
    <citation type="submission" date="2020-08" db="EMBL/GenBank/DDBJ databases">
        <title>Genomic Encyclopedia of Type Strains, Phase IV (KMG-IV): sequencing the most valuable type-strain genomes for metagenomic binning, comparative biology and taxonomic classification.</title>
        <authorList>
            <person name="Goeker M."/>
        </authorList>
    </citation>
    <scope>NUCLEOTIDE SEQUENCE [LARGE SCALE GENOMIC DNA]</scope>
    <source>
        <strain evidence="3 4">DSM 15895</strain>
    </source>
</reference>
<dbReference type="SUPFAM" id="SSF52833">
    <property type="entry name" value="Thioredoxin-like"/>
    <property type="match status" value="1"/>
</dbReference>
<name>A0A7W8FTN8_9BACL</name>
<gene>
    <name evidence="3" type="ORF">HNQ44_002718</name>
</gene>